<proteinExistence type="inferred from homology"/>
<sequence>MSYNYGTIQNVFTIDGAKMSSRSAILNLPPLVKPLFRYHKFDMGISVKDVDPHDYTKALAAFLKKSGKMKVPDWAIIVKLGRFKELAPYDEDWYYIRAASICRHLYIRSPCGVANFTKIYGGRKRNGTAPSHFCRSSTSVSRKILQSLETLKLVEKDGNNSGRKLTAQGRKDLDRIAAQVKEKQSKIPKLL</sequence>
<evidence type="ECO:0000313" key="7">
    <source>
        <dbReference type="Proteomes" id="UP000683360"/>
    </source>
</evidence>
<evidence type="ECO:0000256" key="1">
    <source>
        <dbReference type="ARBA" id="ARBA00010014"/>
    </source>
</evidence>
<dbReference type="SMART" id="SM01413">
    <property type="entry name" value="Ribosomal_S19e"/>
    <property type="match status" value="1"/>
</dbReference>
<evidence type="ECO:0000256" key="5">
    <source>
        <dbReference type="ARBA" id="ARBA00035466"/>
    </source>
</evidence>
<dbReference type="AlphaFoldDB" id="A0A8S3T4R2"/>
<dbReference type="InterPro" id="IPR001266">
    <property type="entry name" value="Ribosomal_eS19"/>
</dbReference>
<accession>A0A8S3T4R2</accession>
<comment type="caution">
    <text evidence="6">The sequence shown here is derived from an EMBL/GenBank/DDBJ whole genome shotgun (WGS) entry which is preliminary data.</text>
</comment>
<dbReference type="GO" id="GO:0006412">
    <property type="term" value="P:translation"/>
    <property type="evidence" value="ECO:0007669"/>
    <property type="project" value="InterPro"/>
</dbReference>
<gene>
    <name evidence="6" type="ORF">MEDL_41839</name>
</gene>
<dbReference type="PANTHER" id="PTHR11710:SF0">
    <property type="entry name" value="40S RIBOSOMAL PROTEIN S19"/>
    <property type="match status" value="1"/>
</dbReference>
<dbReference type="FunFam" id="1.10.10.10:FF:000118">
    <property type="entry name" value="40S ribosomal protein S19"/>
    <property type="match status" value="1"/>
</dbReference>
<dbReference type="SUPFAM" id="SSF46785">
    <property type="entry name" value="Winged helix' DNA-binding domain"/>
    <property type="match status" value="1"/>
</dbReference>
<dbReference type="InterPro" id="IPR018277">
    <property type="entry name" value="Ribosomal_eS19_CS"/>
</dbReference>
<evidence type="ECO:0000313" key="6">
    <source>
        <dbReference type="EMBL" id="CAG2228863.1"/>
    </source>
</evidence>
<dbReference type="Pfam" id="PF01090">
    <property type="entry name" value="Ribosomal_S19e"/>
    <property type="match status" value="1"/>
</dbReference>
<dbReference type="EMBL" id="CAJPWZ010002010">
    <property type="protein sequence ID" value="CAG2228863.1"/>
    <property type="molecule type" value="Genomic_DNA"/>
</dbReference>
<dbReference type="PROSITE" id="PS00628">
    <property type="entry name" value="RIBOSOMAL_S19E"/>
    <property type="match status" value="1"/>
</dbReference>
<evidence type="ECO:0000256" key="3">
    <source>
        <dbReference type="ARBA" id="ARBA00023274"/>
    </source>
</evidence>
<keyword evidence="3" id="KW-0687">Ribonucleoprotein</keyword>
<protein>
    <recommendedName>
        <fullName evidence="4">Small ribosomal subunit protein eS19</fullName>
    </recommendedName>
    <alternativeName>
        <fullName evidence="5">40S ribosomal protein S19</fullName>
    </alternativeName>
</protein>
<reference evidence="6" key="1">
    <citation type="submission" date="2021-03" db="EMBL/GenBank/DDBJ databases">
        <authorList>
            <person name="Bekaert M."/>
        </authorList>
    </citation>
    <scope>NUCLEOTIDE SEQUENCE</scope>
</reference>
<dbReference type="InterPro" id="IPR036390">
    <property type="entry name" value="WH_DNA-bd_sf"/>
</dbReference>
<dbReference type="Proteomes" id="UP000683360">
    <property type="component" value="Unassembled WGS sequence"/>
</dbReference>
<comment type="similarity">
    <text evidence="1">Belongs to the eukaryotic ribosomal protein eS19 family.</text>
</comment>
<organism evidence="6 7">
    <name type="scientific">Mytilus edulis</name>
    <name type="common">Blue mussel</name>
    <dbReference type="NCBI Taxonomy" id="6550"/>
    <lineage>
        <taxon>Eukaryota</taxon>
        <taxon>Metazoa</taxon>
        <taxon>Spiralia</taxon>
        <taxon>Lophotrochozoa</taxon>
        <taxon>Mollusca</taxon>
        <taxon>Bivalvia</taxon>
        <taxon>Autobranchia</taxon>
        <taxon>Pteriomorphia</taxon>
        <taxon>Mytilida</taxon>
        <taxon>Mytiloidea</taxon>
        <taxon>Mytilidae</taxon>
        <taxon>Mytilinae</taxon>
        <taxon>Mytilus</taxon>
    </lineage>
</organism>
<dbReference type="Gene3D" id="1.10.10.10">
    <property type="entry name" value="Winged helix-like DNA-binding domain superfamily/Winged helix DNA-binding domain"/>
    <property type="match status" value="1"/>
</dbReference>
<name>A0A8S3T4R2_MYTED</name>
<dbReference type="GO" id="GO:0003723">
    <property type="term" value="F:RNA binding"/>
    <property type="evidence" value="ECO:0007669"/>
    <property type="project" value="TreeGrafter"/>
</dbReference>
<dbReference type="GO" id="GO:0000028">
    <property type="term" value="P:ribosomal small subunit assembly"/>
    <property type="evidence" value="ECO:0007669"/>
    <property type="project" value="TreeGrafter"/>
</dbReference>
<dbReference type="PANTHER" id="PTHR11710">
    <property type="entry name" value="40S RIBOSOMAL PROTEIN S19"/>
    <property type="match status" value="1"/>
</dbReference>
<dbReference type="OrthoDB" id="428974at2759"/>
<keyword evidence="2" id="KW-0689">Ribosomal protein</keyword>
<keyword evidence="7" id="KW-1185">Reference proteome</keyword>
<dbReference type="GO" id="GO:0022627">
    <property type="term" value="C:cytosolic small ribosomal subunit"/>
    <property type="evidence" value="ECO:0007669"/>
    <property type="project" value="TreeGrafter"/>
</dbReference>
<evidence type="ECO:0000256" key="4">
    <source>
        <dbReference type="ARBA" id="ARBA00035143"/>
    </source>
</evidence>
<dbReference type="GO" id="GO:0003735">
    <property type="term" value="F:structural constituent of ribosome"/>
    <property type="evidence" value="ECO:0007669"/>
    <property type="project" value="InterPro"/>
</dbReference>
<dbReference type="InterPro" id="IPR036388">
    <property type="entry name" value="WH-like_DNA-bd_sf"/>
</dbReference>
<evidence type="ECO:0000256" key="2">
    <source>
        <dbReference type="ARBA" id="ARBA00022980"/>
    </source>
</evidence>